<dbReference type="SMART" id="SM00389">
    <property type="entry name" value="HOX"/>
    <property type="match status" value="1"/>
</dbReference>
<dbReference type="InterPro" id="IPR050649">
    <property type="entry name" value="Paired_Homeobox_TFs"/>
</dbReference>
<dbReference type="PROSITE" id="PS50071">
    <property type="entry name" value="HOMEOBOX_2"/>
    <property type="match status" value="1"/>
</dbReference>
<keyword evidence="3 5" id="KW-0371">Homeobox</keyword>
<sequence>MTMCMDTSSSPFAEDQTYGDYNNQPLPSLSSTLLNKNNQENLHSIQVMLGLQQQHDMFGNMGSPLEYKGSPQKLEGSPMHHQDLGMFQQNLEQVNNNEAGKRKNEDVVLLQSQNLSSTEIGSSQTTTTTKKNDKKKNDNGVKKKKTRTTFTAFQLEELERAFERAPYPDVFAREELALKLNLSESRVQVWFQNRRAKWRKREPPRKTGYIGATSPAGTNIANNFSNPISFTQPAANATAPVDSWSFQASYDLGSHINLLNTSTGSYSHSSFGSPPSTYPSFGATQNSYSYMLNSHDGFRTVHEYGPPPGEPSPPPGALGGGGREYSMLQAAQSPTTDDGAIGVKIEYVDHNGSTITHSPERYGNGSPKYDQGYHDDGRIKELKAESGSGGQTYVTLYTLKINLKSQLCRSTQMMNNFWNFYQNLVKNQINKLLVIFLLSYQKSSAGKIAIH</sequence>
<dbReference type="GO" id="GO:0000981">
    <property type="term" value="F:DNA-binding transcription factor activity, RNA polymerase II-specific"/>
    <property type="evidence" value="ECO:0007669"/>
    <property type="project" value="InterPro"/>
</dbReference>
<evidence type="ECO:0000313" key="10">
    <source>
        <dbReference type="Proteomes" id="UP000410492"/>
    </source>
</evidence>
<dbReference type="EMBL" id="CAACVG010001994">
    <property type="protein sequence ID" value="VEN35954.1"/>
    <property type="molecule type" value="Genomic_DNA"/>
</dbReference>
<evidence type="ECO:0000256" key="5">
    <source>
        <dbReference type="PROSITE-ProRule" id="PRU00108"/>
    </source>
</evidence>
<organism evidence="9 10">
    <name type="scientific">Callosobruchus maculatus</name>
    <name type="common">Southern cowpea weevil</name>
    <name type="synonym">Pulse bruchid</name>
    <dbReference type="NCBI Taxonomy" id="64391"/>
    <lineage>
        <taxon>Eukaryota</taxon>
        <taxon>Metazoa</taxon>
        <taxon>Ecdysozoa</taxon>
        <taxon>Arthropoda</taxon>
        <taxon>Hexapoda</taxon>
        <taxon>Insecta</taxon>
        <taxon>Pterygota</taxon>
        <taxon>Neoptera</taxon>
        <taxon>Endopterygota</taxon>
        <taxon>Coleoptera</taxon>
        <taxon>Polyphaga</taxon>
        <taxon>Cucujiformia</taxon>
        <taxon>Chrysomeloidea</taxon>
        <taxon>Chrysomelidae</taxon>
        <taxon>Bruchinae</taxon>
        <taxon>Bruchini</taxon>
        <taxon>Callosobruchus</taxon>
    </lineage>
</organism>
<evidence type="ECO:0000259" key="8">
    <source>
        <dbReference type="PROSITE" id="PS50071"/>
    </source>
</evidence>
<feature type="domain" description="Homeobox" evidence="8">
    <location>
        <begin position="141"/>
        <end position="201"/>
    </location>
</feature>
<dbReference type="PROSITE" id="PS00027">
    <property type="entry name" value="HOMEOBOX_1"/>
    <property type="match status" value="1"/>
</dbReference>
<dbReference type="InterPro" id="IPR009057">
    <property type="entry name" value="Homeodomain-like_sf"/>
</dbReference>
<keyword evidence="4 5" id="KW-0539">Nucleus</keyword>
<feature type="DNA-binding region" description="Homeobox" evidence="5">
    <location>
        <begin position="143"/>
        <end position="202"/>
    </location>
</feature>
<dbReference type="AlphaFoldDB" id="A0A653BKE9"/>
<dbReference type="Proteomes" id="UP000410492">
    <property type="component" value="Unassembled WGS sequence"/>
</dbReference>
<evidence type="ECO:0000256" key="4">
    <source>
        <dbReference type="ARBA" id="ARBA00023242"/>
    </source>
</evidence>
<evidence type="ECO:0000256" key="6">
    <source>
        <dbReference type="RuleBase" id="RU000682"/>
    </source>
</evidence>
<dbReference type="OrthoDB" id="6159439at2759"/>
<dbReference type="InterPro" id="IPR001356">
    <property type="entry name" value="HD"/>
</dbReference>
<name>A0A653BKE9_CALMS</name>
<evidence type="ECO:0000256" key="1">
    <source>
        <dbReference type="ARBA" id="ARBA00004123"/>
    </source>
</evidence>
<dbReference type="CDD" id="cd00086">
    <property type="entry name" value="homeodomain"/>
    <property type="match status" value="1"/>
</dbReference>
<comment type="subcellular location">
    <subcellularLocation>
        <location evidence="1 5 6">Nucleus</location>
    </subcellularLocation>
</comment>
<proteinExistence type="predicted"/>
<accession>A0A653BKE9</accession>
<evidence type="ECO:0000256" key="2">
    <source>
        <dbReference type="ARBA" id="ARBA00023125"/>
    </source>
</evidence>
<dbReference type="GO" id="GO:0005634">
    <property type="term" value="C:nucleus"/>
    <property type="evidence" value="ECO:0007669"/>
    <property type="project" value="UniProtKB-SubCell"/>
</dbReference>
<dbReference type="SUPFAM" id="SSF46689">
    <property type="entry name" value="Homeodomain-like"/>
    <property type="match status" value="1"/>
</dbReference>
<reference evidence="9 10" key="1">
    <citation type="submission" date="2019-01" db="EMBL/GenBank/DDBJ databases">
        <authorList>
            <person name="Sayadi A."/>
        </authorList>
    </citation>
    <scope>NUCLEOTIDE SEQUENCE [LARGE SCALE GENOMIC DNA]</scope>
</reference>
<dbReference type="Pfam" id="PF00046">
    <property type="entry name" value="Homeodomain"/>
    <property type="match status" value="1"/>
</dbReference>
<evidence type="ECO:0000313" key="9">
    <source>
        <dbReference type="EMBL" id="VEN35954.1"/>
    </source>
</evidence>
<dbReference type="GO" id="GO:0000977">
    <property type="term" value="F:RNA polymerase II transcription regulatory region sequence-specific DNA binding"/>
    <property type="evidence" value="ECO:0007669"/>
    <property type="project" value="TreeGrafter"/>
</dbReference>
<evidence type="ECO:0000256" key="7">
    <source>
        <dbReference type="SAM" id="MobiDB-lite"/>
    </source>
</evidence>
<dbReference type="PANTHER" id="PTHR24329">
    <property type="entry name" value="HOMEOBOX PROTEIN ARISTALESS"/>
    <property type="match status" value="1"/>
</dbReference>
<keyword evidence="2 5" id="KW-0238">DNA-binding</keyword>
<dbReference type="InterPro" id="IPR017970">
    <property type="entry name" value="Homeobox_CS"/>
</dbReference>
<feature type="region of interest" description="Disordered" evidence="7">
    <location>
        <begin position="112"/>
        <end position="144"/>
    </location>
</feature>
<evidence type="ECO:0000256" key="3">
    <source>
        <dbReference type="ARBA" id="ARBA00023155"/>
    </source>
</evidence>
<dbReference type="FunFam" id="1.10.10.60:FF:000252">
    <property type="entry name" value="Retinal homeobox protein Rx-B"/>
    <property type="match status" value="1"/>
</dbReference>
<gene>
    <name evidence="9" type="ORF">CALMAC_LOCUS1707</name>
</gene>
<feature type="compositionally biased region" description="Polar residues" evidence="7">
    <location>
        <begin position="112"/>
        <end position="124"/>
    </location>
</feature>
<dbReference type="PANTHER" id="PTHR24329:SF543">
    <property type="entry name" value="FI01017P-RELATED"/>
    <property type="match status" value="1"/>
</dbReference>
<protein>
    <recommendedName>
        <fullName evidence="8">Homeobox domain-containing protein</fullName>
    </recommendedName>
</protein>
<dbReference type="Gene3D" id="1.10.10.60">
    <property type="entry name" value="Homeodomain-like"/>
    <property type="match status" value="1"/>
</dbReference>
<keyword evidence="10" id="KW-1185">Reference proteome</keyword>